<accession>A0A6N2RJB3</accession>
<evidence type="ECO:0000313" key="1">
    <source>
        <dbReference type="EMBL" id="VYS80211.1"/>
    </source>
</evidence>
<dbReference type="InterPro" id="IPR042215">
    <property type="entry name" value="CarD-like_C"/>
</dbReference>
<name>A0A6N2RJB3_9FIRM</name>
<dbReference type="EMBL" id="CACRSL010000003">
    <property type="protein sequence ID" value="VYS80211.1"/>
    <property type="molecule type" value="Genomic_DNA"/>
</dbReference>
<reference evidence="1" key="1">
    <citation type="submission" date="2019-11" db="EMBL/GenBank/DDBJ databases">
        <authorList>
            <person name="Feng L."/>
        </authorList>
    </citation>
    <scope>NUCLEOTIDE SEQUENCE</scope>
    <source>
        <strain evidence="1">AundefinedLFYP135</strain>
    </source>
</reference>
<proteinExistence type="predicted"/>
<protein>
    <submittedName>
        <fullName evidence="1">CarD-like/TRCF domain protein</fullName>
    </submittedName>
</protein>
<sequence>MYGISGVCRVAKIGKPQFASGDHKKLYYTLVPEYGTETIYAPVDTTVFMRPILTKKEAEELVSKIPDIPKGDCSGRSISVIKERYESALKAHRCEDLVGMIKSIYAKSREAARCGRKIGQVDQRYMKRAEDLLYGELAVSLGIDREEVVPYIEKAAGVAGE</sequence>
<dbReference type="Gene3D" id="2.40.10.170">
    <property type="match status" value="1"/>
</dbReference>
<dbReference type="Gene3D" id="1.20.58.1290">
    <property type="entry name" value="CarD-like, C-terminal domain"/>
    <property type="match status" value="1"/>
</dbReference>
<gene>
    <name evidence="1" type="ORF">AULFYP135_00426</name>
</gene>
<organism evidence="1">
    <name type="scientific">uncultured Anaerotruncus sp</name>
    <dbReference type="NCBI Taxonomy" id="905011"/>
    <lineage>
        <taxon>Bacteria</taxon>
        <taxon>Bacillati</taxon>
        <taxon>Bacillota</taxon>
        <taxon>Clostridia</taxon>
        <taxon>Eubacteriales</taxon>
        <taxon>Oscillospiraceae</taxon>
        <taxon>Anaerotruncus</taxon>
        <taxon>environmental samples</taxon>
    </lineage>
</organism>
<dbReference type="AlphaFoldDB" id="A0A6N2RJB3"/>